<accession>A0A2G5SDJ0</accession>
<feature type="compositionally biased region" description="Acidic residues" evidence="1">
    <location>
        <begin position="166"/>
        <end position="178"/>
    </location>
</feature>
<feature type="region of interest" description="Disordered" evidence="1">
    <location>
        <begin position="1"/>
        <end position="28"/>
    </location>
</feature>
<evidence type="ECO:0000313" key="2">
    <source>
        <dbReference type="EMBL" id="PIC13138.1"/>
    </source>
</evidence>
<feature type="compositionally biased region" description="Polar residues" evidence="1">
    <location>
        <begin position="18"/>
        <end position="28"/>
    </location>
</feature>
<feature type="compositionally biased region" description="Low complexity" evidence="1">
    <location>
        <begin position="1"/>
        <end position="17"/>
    </location>
</feature>
<name>A0A2G5SDJ0_9PELO</name>
<dbReference type="EMBL" id="PDUG01000015">
    <property type="protein sequence ID" value="PIC13138.1"/>
    <property type="molecule type" value="Genomic_DNA"/>
</dbReference>
<dbReference type="OrthoDB" id="10627748at2759"/>
<gene>
    <name evidence="2" type="ORF">B9Z55_027998</name>
</gene>
<organism evidence="2 3">
    <name type="scientific">Caenorhabditis nigoni</name>
    <dbReference type="NCBI Taxonomy" id="1611254"/>
    <lineage>
        <taxon>Eukaryota</taxon>
        <taxon>Metazoa</taxon>
        <taxon>Ecdysozoa</taxon>
        <taxon>Nematoda</taxon>
        <taxon>Chromadorea</taxon>
        <taxon>Rhabditida</taxon>
        <taxon>Rhabditina</taxon>
        <taxon>Rhabditomorpha</taxon>
        <taxon>Rhabditoidea</taxon>
        <taxon>Rhabditidae</taxon>
        <taxon>Peloderinae</taxon>
        <taxon>Caenorhabditis</taxon>
    </lineage>
</organism>
<protein>
    <submittedName>
        <fullName evidence="2">Uncharacterized protein</fullName>
    </submittedName>
</protein>
<feature type="region of interest" description="Disordered" evidence="1">
    <location>
        <begin position="61"/>
        <end position="105"/>
    </location>
</feature>
<dbReference type="AlphaFoldDB" id="A0A2G5SDJ0"/>
<keyword evidence="3" id="KW-1185">Reference proteome</keyword>
<evidence type="ECO:0000313" key="3">
    <source>
        <dbReference type="Proteomes" id="UP000230233"/>
    </source>
</evidence>
<evidence type="ECO:0000256" key="1">
    <source>
        <dbReference type="SAM" id="MobiDB-lite"/>
    </source>
</evidence>
<sequence length="209" mass="22647">MILGSSPSSSSSASRSSFTLVSAQPSSSGYGLNFGRGTWAHPPFSSFPIFGQSSDLGAPWFSASHPPPAAPHNSEVNIESDYENFLSADEDSEEERPVLKSPESSESVFANINKTDNFFDKVSGFYRQNINPIVHPTATRQNSAVWFFVRNLPPSAPEAPGPSIPEDGDQNADTMEQDVQDKQNLPGPGPATLQMRNLNLQPDVSMEED</sequence>
<feature type="region of interest" description="Disordered" evidence="1">
    <location>
        <begin position="156"/>
        <end position="209"/>
    </location>
</feature>
<feature type="compositionally biased region" description="Acidic residues" evidence="1">
    <location>
        <begin position="78"/>
        <end position="94"/>
    </location>
</feature>
<reference evidence="3" key="1">
    <citation type="submission" date="2017-10" db="EMBL/GenBank/DDBJ databases">
        <title>Rapid genome shrinkage in a self-fertile nematode reveals novel sperm competition proteins.</title>
        <authorList>
            <person name="Yin D."/>
            <person name="Schwarz E.M."/>
            <person name="Thomas C.G."/>
            <person name="Felde R.L."/>
            <person name="Korf I.F."/>
            <person name="Cutter A.D."/>
            <person name="Schartner C.M."/>
            <person name="Ralston E.J."/>
            <person name="Meyer B.J."/>
            <person name="Haag E.S."/>
        </authorList>
    </citation>
    <scope>NUCLEOTIDE SEQUENCE [LARGE SCALE GENOMIC DNA]</scope>
    <source>
        <strain evidence="3">JU1422</strain>
    </source>
</reference>
<dbReference type="Proteomes" id="UP000230233">
    <property type="component" value="Unassembled WGS sequence"/>
</dbReference>
<proteinExistence type="predicted"/>
<comment type="caution">
    <text evidence="2">The sequence shown here is derived from an EMBL/GenBank/DDBJ whole genome shotgun (WGS) entry which is preliminary data.</text>
</comment>